<reference evidence="2 3" key="1">
    <citation type="submission" date="2024-09" db="EMBL/GenBank/DDBJ databases">
        <authorList>
            <person name="Sun Q."/>
            <person name="Mori K."/>
        </authorList>
    </citation>
    <scope>NUCLEOTIDE SEQUENCE [LARGE SCALE GENOMIC DNA]</scope>
    <source>
        <strain evidence="2 3">CCM 7609</strain>
    </source>
</reference>
<evidence type="ECO:0000256" key="1">
    <source>
        <dbReference type="SAM" id="MobiDB-lite"/>
    </source>
</evidence>
<protein>
    <submittedName>
        <fullName evidence="2">Uncharacterized protein</fullName>
    </submittedName>
</protein>
<evidence type="ECO:0000313" key="2">
    <source>
        <dbReference type="EMBL" id="MFB9073693.1"/>
    </source>
</evidence>
<feature type="region of interest" description="Disordered" evidence="1">
    <location>
        <begin position="1"/>
        <end position="52"/>
    </location>
</feature>
<gene>
    <name evidence="2" type="ORF">ACFFX0_21810</name>
</gene>
<name>A0ABV5G5G3_9MICC</name>
<proteinExistence type="predicted"/>
<sequence>MCGARRSWSANLGASPAAHSPDSFPWKTARTGTDGFRPMEARDRSSGDVPPW</sequence>
<evidence type="ECO:0000313" key="3">
    <source>
        <dbReference type="Proteomes" id="UP001589575"/>
    </source>
</evidence>
<accession>A0ABV5G5G3</accession>
<feature type="compositionally biased region" description="Basic and acidic residues" evidence="1">
    <location>
        <begin position="37"/>
        <end position="46"/>
    </location>
</feature>
<keyword evidence="3" id="KW-1185">Reference proteome</keyword>
<comment type="caution">
    <text evidence="2">The sequence shown here is derived from an EMBL/GenBank/DDBJ whole genome shotgun (WGS) entry which is preliminary data.</text>
</comment>
<dbReference type="Proteomes" id="UP001589575">
    <property type="component" value="Unassembled WGS sequence"/>
</dbReference>
<dbReference type="EMBL" id="JBHMFI010000001">
    <property type="protein sequence ID" value="MFB9073693.1"/>
    <property type="molecule type" value="Genomic_DNA"/>
</dbReference>
<organism evidence="2 3">
    <name type="scientific">Citricoccus parietis</name>
    <dbReference type="NCBI Taxonomy" id="592307"/>
    <lineage>
        <taxon>Bacteria</taxon>
        <taxon>Bacillati</taxon>
        <taxon>Actinomycetota</taxon>
        <taxon>Actinomycetes</taxon>
        <taxon>Micrococcales</taxon>
        <taxon>Micrococcaceae</taxon>
        <taxon>Citricoccus</taxon>
    </lineage>
</organism>